<dbReference type="EMBL" id="MU006810">
    <property type="protein sequence ID" value="KAF2635162.1"/>
    <property type="molecule type" value="Genomic_DNA"/>
</dbReference>
<dbReference type="AlphaFoldDB" id="A0A6A6RIT4"/>
<gene>
    <name evidence="1" type="ORF">P280DRAFT_523446</name>
</gene>
<evidence type="ECO:0000313" key="2">
    <source>
        <dbReference type="Proteomes" id="UP000799753"/>
    </source>
</evidence>
<reference evidence="1" key="1">
    <citation type="journal article" date="2020" name="Stud. Mycol.">
        <title>101 Dothideomycetes genomes: a test case for predicting lifestyles and emergence of pathogens.</title>
        <authorList>
            <person name="Haridas S."/>
            <person name="Albert R."/>
            <person name="Binder M."/>
            <person name="Bloem J."/>
            <person name="Labutti K."/>
            <person name="Salamov A."/>
            <person name="Andreopoulos B."/>
            <person name="Baker S."/>
            <person name="Barry K."/>
            <person name="Bills G."/>
            <person name="Bluhm B."/>
            <person name="Cannon C."/>
            <person name="Castanera R."/>
            <person name="Culley D."/>
            <person name="Daum C."/>
            <person name="Ezra D."/>
            <person name="Gonzalez J."/>
            <person name="Henrissat B."/>
            <person name="Kuo A."/>
            <person name="Liang C."/>
            <person name="Lipzen A."/>
            <person name="Lutzoni F."/>
            <person name="Magnuson J."/>
            <person name="Mondo S."/>
            <person name="Nolan M."/>
            <person name="Ohm R."/>
            <person name="Pangilinan J."/>
            <person name="Park H.-J."/>
            <person name="Ramirez L."/>
            <person name="Alfaro M."/>
            <person name="Sun H."/>
            <person name="Tritt A."/>
            <person name="Yoshinaga Y."/>
            <person name="Zwiers L.-H."/>
            <person name="Turgeon B."/>
            <person name="Goodwin S."/>
            <person name="Spatafora J."/>
            <person name="Crous P."/>
            <person name="Grigoriev I."/>
        </authorList>
    </citation>
    <scope>NUCLEOTIDE SEQUENCE</scope>
    <source>
        <strain evidence="1">CBS 473.64</strain>
    </source>
</reference>
<proteinExistence type="predicted"/>
<protein>
    <submittedName>
        <fullName evidence="1">Uncharacterized protein</fullName>
    </submittedName>
</protein>
<organism evidence="1 2">
    <name type="scientific">Massarina eburnea CBS 473.64</name>
    <dbReference type="NCBI Taxonomy" id="1395130"/>
    <lineage>
        <taxon>Eukaryota</taxon>
        <taxon>Fungi</taxon>
        <taxon>Dikarya</taxon>
        <taxon>Ascomycota</taxon>
        <taxon>Pezizomycotina</taxon>
        <taxon>Dothideomycetes</taxon>
        <taxon>Pleosporomycetidae</taxon>
        <taxon>Pleosporales</taxon>
        <taxon>Massarineae</taxon>
        <taxon>Massarinaceae</taxon>
        <taxon>Massarina</taxon>
    </lineage>
</organism>
<evidence type="ECO:0000313" key="1">
    <source>
        <dbReference type="EMBL" id="KAF2635162.1"/>
    </source>
</evidence>
<sequence length="179" mass="21202">MRFHIRCRTPSDFFENMPVARHVDILDDLRTSITSYISHSATLVAKFDRKHHAVVYFDYLFRWYEILNSFLIDLPTATDRQYLDFIDNGFGTIMDAMLMDSNMILKTNWRVTYDFRQNNVPSDAEIYSHVESRCRRQGARIEAGEMDVMLGATMKALDQSVYPQSWSRNEWLRYMALEM</sequence>
<dbReference type="Proteomes" id="UP000799753">
    <property type="component" value="Unassembled WGS sequence"/>
</dbReference>
<accession>A0A6A6RIT4</accession>
<name>A0A6A6RIT4_9PLEO</name>
<keyword evidence="2" id="KW-1185">Reference proteome</keyword>